<dbReference type="NCBIfam" id="TIGR01411">
    <property type="entry name" value="tatAE"/>
    <property type="match status" value="1"/>
</dbReference>
<keyword evidence="4 9" id="KW-0812">Transmembrane</keyword>
<comment type="similarity">
    <text evidence="9">Belongs to the TatA/E family.</text>
</comment>
<reference evidence="10" key="1">
    <citation type="journal article" date="2020" name="mSystems">
        <title>Genome- and Community-Level Interaction Insights into Carbon Utilization and Element Cycling Functions of Hydrothermarchaeota in Hydrothermal Sediment.</title>
        <authorList>
            <person name="Zhou Z."/>
            <person name="Liu Y."/>
            <person name="Xu W."/>
            <person name="Pan J."/>
            <person name="Luo Z.H."/>
            <person name="Li M."/>
        </authorList>
    </citation>
    <scope>NUCLEOTIDE SEQUENCE [LARGE SCALE GENOMIC DNA]</scope>
    <source>
        <strain evidence="10">SpSt-767</strain>
    </source>
</reference>
<dbReference type="InterPro" id="IPR006312">
    <property type="entry name" value="TatA/E"/>
</dbReference>
<keyword evidence="6 9" id="KW-1133">Transmembrane helix</keyword>
<dbReference type="EMBL" id="DTGR01000179">
    <property type="protein sequence ID" value="HHS30306.1"/>
    <property type="molecule type" value="Genomic_DNA"/>
</dbReference>
<evidence type="ECO:0000313" key="10">
    <source>
        <dbReference type="EMBL" id="HHS30306.1"/>
    </source>
</evidence>
<sequence length="95" mass="10374">MFGYSWGPILIILVIVLLLFGPKRLPELGESIGKAIKSFKKAHDEPENLAHKQEAESASRGAAAETRKKVCPQCQKELGGEFAFCPHCGHNLKSA</sequence>
<comment type="subunit">
    <text evidence="9">Forms a complex with TatC.</text>
</comment>
<comment type="function">
    <text evidence="9">Part of the twin-arginine translocation (Tat) system that transports large folded proteins containing a characteristic twin-arginine motif in their signal peptide across membranes. TatA could form the protein-conducting channel of the Tat system.</text>
</comment>
<dbReference type="HAMAP" id="MF_00236">
    <property type="entry name" value="TatA_E"/>
    <property type="match status" value="1"/>
</dbReference>
<keyword evidence="2 9" id="KW-0813">Transport</keyword>
<evidence type="ECO:0000256" key="8">
    <source>
        <dbReference type="ARBA" id="ARBA00023136"/>
    </source>
</evidence>
<dbReference type="GO" id="GO:0033281">
    <property type="term" value="C:TAT protein transport complex"/>
    <property type="evidence" value="ECO:0007669"/>
    <property type="project" value="UniProtKB-UniRule"/>
</dbReference>
<feature type="transmembrane region" description="Helical" evidence="9">
    <location>
        <begin position="6"/>
        <end position="22"/>
    </location>
</feature>
<evidence type="ECO:0000256" key="2">
    <source>
        <dbReference type="ARBA" id="ARBA00022448"/>
    </source>
</evidence>
<dbReference type="GO" id="GO:0008320">
    <property type="term" value="F:protein transmembrane transporter activity"/>
    <property type="evidence" value="ECO:0007669"/>
    <property type="project" value="UniProtKB-UniRule"/>
</dbReference>
<evidence type="ECO:0000256" key="3">
    <source>
        <dbReference type="ARBA" id="ARBA00022475"/>
    </source>
</evidence>
<evidence type="ECO:0000256" key="5">
    <source>
        <dbReference type="ARBA" id="ARBA00022927"/>
    </source>
</evidence>
<keyword evidence="7 9" id="KW-0811">Translocation</keyword>
<dbReference type="PANTHER" id="PTHR42982:SF1">
    <property type="entry name" value="SEC-INDEPENDENT PROTEIN TRANSLOCASE PROTEIN TATA"/>
    <property type="match status" value="1"/>
</dbReference>
<evidence type="ECO:0000256" key="1">
    <source>
        <dbReference type="ARBA" id="ARBA00004162"/>
    </source>
</evidence>
<dbReference type="Gene3D" id="1.20.5.3310">
    <property type="match status" value="1"/>
</dbReference>
<gene>
    <name evidence="9 10" type="primary">tatA</name>
    <name evidence="10" type="ORF">ENV52_11470</name>
</gene>
<name>A0A7V6DQN2_9BACT</name>
<proteinExistence type="inferred from homology"/>
<evidence type="ECO:0000256" key="7">
    <source>
        <dbReference type="ARBA" id="ARBA00023010"/>
    </source>
</evidence>
<dbReference type="GO" id="GO:0043953">
    <property type="term" value="P:protein transport by the Tat complex"/>
    <property type="evidence" value="ECO:0007669"/>
    <property type="project" value="UniProtKB-UniRule"/>
</dbReference>
<comment type="caution">
    <text evidence="10">The sequence shown here is derived from an EMBL/GenBank/DDBJ whole genome shotgun (WGS) entry which is preliminary data.</text>
</comment>
<evidence type="ECO:0000256" key="6">
    <source>
        <dbReference type="ARBA" id="ARBA00022989"/>
    </source>
</evidence>
<dbReference type="PRINTS" id="PR01506">
    <property type="entry name" value="TATBPROTEIN"/>
</dbReference>
<dbReference type="Pfam" id="PF02416">
    <property type="entry name" value="TatA_B_E"/>
    <property type="match status" value="1"/>
</dbReference>
<dbReference type="AlphaFoldDB" id="A0A7V6DQN2"/>
<protein>
    <recommendedName>
        <fullName evidence="9">Sec-independent protein translocase protein TatA</fullName>
    </recommendedName>
</protein>
<comment type="subcellular location">
    <subcellularLocation>
        <location evidence="1 9">Cell membrane</location>
        <topology evidence="1 9">Single-pass membrane protein</topology>
    </subcellularLocation>
</comment>
<keyword evidence="8 9" id="KW-0472">Membrane</keyword>
<evidence type="ECO:0000256" key="9">
    <source>
        <dbReference type="HAMAP-Rule" id="MF_00236"/>
    </source>
</evidence>
<keyword evidence="5 9" id="KW-0653">Protein transport</keyword>
<organism evidence="10">
    <name type="scientific">Desulfobacca acetoxidans</name>
    <dbReference type="NCBI Taxonomy" id="60893"/>
    <lineage>
        <taxon>Bacteria</taxon>
        <taxon>Pseudomonadati</taxon>
        <taxon>Thermodesulfobacteriota</taxon>
        <taxon>Desulfobaccia</taxon>
        <taxon>Desulfobaccales</taxon>
        <taxon>Desulfobaccaceae</taxon>
        <taxon>Desulfobacca</taxon>
    </lineage>
</organism>
<accession>A0A7V6DQN2</accession>
<dbReference type="PANTHER" id="PTHR42982">
    <property type="entry name" value="SEC-INDEPENDENT PROTEIN TRANSLOCASE PROTEIN TATA"/>
    <property type="match status" value="1"/>
</dbReference>
<keyword evidence="3 9" id="KW-1003">Cell membrane</keyword>
<dbReference type="InterPro" id="IPR003369">
    <property type="entry name" value="TatA/B/E"/>
</dbReference>
<evidence type="ECO:0000256" key="4">
    <source>
        <dbReference type="ARBA" id="ARBA00022692"/>
    </source>
</evidence>